<evidence type="ECO:0000256" key="10">
    <source>
        <dbReference type="ARBA" id="ARBA00022833"/>
    </source>
</evidence>
<keyword evidence="13" id="KW-0804">Transcription</keyword>
<keyword evidence="2" id="KW-0488">Methylation</keyword>
<dbReference type="InterPro" id="IPR003888">
    <property type="entry name" value="FYrich_N"/>
</dbReference>
<dbReference type="CDD" id="cd15513">
    <property type="entry name" value="PHD5_KMT2C_like"/>
    <property type="match status" value="1"/>
</dbReference>
<dbReference type="PROSITE" id="PS51805">
    <property type="entry name" value="EPHD"/>
    <property type="match status" value="2"/>
</dbReference>
<evidence type="ECO:0000256" key="15">
    <source>
        <dbReference type="PROSITE-ProRule" id="PRU00146"/>
    </source>
</evidence>
<dbReference type="Gene3D" id="3.30.40.10">
    <property type="entry name" value="Zinc/RING finger domain, C3HC4 (zinc finger)"/>
    <property type="match status" value="7"/>
</dbReference>
<keyword evidence="8" id="KW-0677">Repeat</keyword>
<evidence type="ECO:0000259" key="19">
    <source>
        <dbReference type="PROSITE" id="PS50868"/>
    </source>
</evidence>
<evidence type="ECO:0000256" key="2">
    <source>
        <dbReference type="ARBA" id="ARBA00022481"/>
    </source>
</evidence>
<evidence type="ECO:0000256" key="14">
    <source>
        <dbReference type="ARBA" id="ARBA00023242"/>
    </source>
</evidence>
<dbReference type="SMART" id="SM00249">
    <property type="entry name" value="PHD"/>
    <property type="match status" value="8"/>
</dbReference>
<feature type="region of interest" description="Disordered" evidence="16">
    <location>
        <begin position="1494"/>
        <end position="1615"/>
    </location>
</feature>
<keyword evidence="7" id="KW-0479">Metal-binding</keyword>
<evidence type="ECO:0000259" key="20">
    <source>
        <dbReference type="PROSITE" id="PS51805"/>
    </source>
</evidence>
<dbReference type="SUPFAM" id="SSF82199">
    <property type="entry name" value="SET domain"/>
    <property type="match status" value="1"/>
</dbReference>
<feature type="compositionally biased region" description="Low complexity" evidence="16">
    <location>
        <begin position="1376"/>
        <end position="1388"/>
    </location>
</feature>
<feature type="domain" description="PHD-type" evidence="20">
    <location>
        <begin position="1"/>
        <end position="102"/>
    </location>
</feature>
<feature type="compositionally biased region" description="Polar residues" evidence="16">
    <location>
        <begin position="1570"/>
        <end position="1580"/>
    </location>
</feature>
<dbReference type="PROSITE" id="PS50016">
    <property type="entry name" value="ZF_PHD_2"/>
    <property type="match status" value="6"/>
</dbReference>
<feature type="compositionally biased region" description="Basic residues" evidence="16">
    <location>
        <begin position="1032"/>
        <end position="1041"/>
    </location>
</feature>
<dbReference type="InterPro" id="IPR011011">
    <property type="entry name" value="Znf_FYVE_PHD"/>
</dbReference>
<gene>
    <name evidence="21" type="ORF">LOD99_13242</name>
</gene>
<proteinExistence type="predicted"/>
<evidence type="ECO:0000256" key="5">
    <source>
        <dbReference type="ARBA" id="ARBA00022679"/>
    </source>
</evidence>
<feature type="compositionally biased region" description="Polar residues" evidence="16">
    <location>
        <begin position="1499"/>
        <end position="1511"/>
    </location>
</feature>
<dbReference type="PROSITE" id="PS01359">
    <property type="entry name" value="ZF_PHD_1"/>
    <property type="match status" value="1"/>
</dbReference>
<comment type="subcellular location">
    <subcellularLocation>
        <location evidence="1">Nucleus</location>
    </subcellularLocation>
</comment>
<feature type="compositionally biased region" description="Pro residues" evidence="16">
    <location>
        <begin position="1555"/>
        <end position="1569"/>
    </location>
</feature>
<evidence type="ECO:0000259" key="18">
    <source>
        <dbReference type="PROSITE" id="PS50280"/>
    </source>
</evidence>
<dbReference type="PANTHER" id="PTHR45888">
    <property type="entry name" value="HL01030P-RELATED"/>
    <property type="match status" value="1"/>
</dbReference>
<dbReference type="InterPro" id="IPR003889">
    <property type="entry name" value="FYrich_C"/>
</dbReference>
<dbReference type="InterPro" id="IPR034732">
    <property type="entry name" value="EPHD"/>
</dbReference>
<dbReference type="InterPro" id="IPR019786">
    <property type="entry name" value="Zinc_finger_PHD-type_CS"/>
</dbReference>
<dbReference type="SMART" id="SM00542">
    <property type="entry name" value="FYRC"/>
    <property type="match status" value="1"/>
</dbReference>
<dbReference type="PROSITE" id="PS51543">
    <property type="entry name" value="FYRC"/>
    <property type="match status" value="1"/>
</dbReference>
<feature type="domain" description="PHD-type" evidence="17">
    <location>
        <begin position="584"/>
        <end position="634"/>
    </location>
</feature>
<evidence type="ECO:0000256" key="1">
    <source>
        <dbReference type="ARBA" id="ARBA00004123"/>
    </source>
</evidence>
<protein>
    <submittedName>
        <fullName evidence="21">Histone-lysine N-methyltransferase MLL3</fullName>
    </submittedName>
</protein>
<dbReference type="GO" id="GO:0008270">
    <property type="term" value="F:zinc ion binding"/>
    <property type="evidence" value="ECO:0007669"/>
    <property type="project" value="UniProtKB-KW"/>
</dbReference>
<dbReference type="GO" id="GO:0032259">
    <property type="term" value="P:methylation"/>
    <property type="evidence" value="ECO:0007669"/>
    <property type="project" value="UniProtKB-KW"/>
</dbReference>
<evidence type="ECO:0000313" key="22">
    <source>
        <dbReference type="Proteomes" id="UP001165289"/>
    </source>
</evidence>
<dbReference type="SMART" id="SM00541">
    <property type="entry name" value="FYRN"/>
    <property type="match status" value="1"/>
</dbReference>
<dbReference type="GO" id="GO:0044666">
    <property type="term" value="C:MLL3/4 complex"/>
    <property type="evidence" value="ECO:0007669"/>
    <property type="project" value="TreeGrafter"/>
</dbReference>
<feature type="domain" description="PHD-type" evidence="20">
    <location>
        <begin position="2042"/>
        <end position="2148"/>
    </location>
</feature>
<dbReference type="PROSITE" id="PS50868">
    <property type="entry name" value="POST_SET"/>
    <property type="match status" value="1"/>
</dbReference>
<dbReference type="InterPro" id="IPR046341">
    <property type="entry name" value="SET_dom_sf"/>
</dbReference>
<evidence type="ECO:0000256" key="11">
    <source>
        <dbReference type="ARBA" id="ARBA00022853"/>
    </source>
</evidence>
<evidence type="ECO:0000256" key="16">
    <source>
        <dbReference type="SAM" id="MobiDB-lite"/>
    </source>
</evidence>
<dbReference type="Pfam" id="PF00856">
    <property type="entry name" value="SET"/>
    <property type="match status" value="1"/>
</dbReference>
<dbReference type="InterPro" id="IPR001214">
    <property type="entry name" value="SET_dom"/>
</dbReference>
<dbReference type="PANTHER" id="PTHR45888:SF6">
    <property type="entry name" value="HL01030P-RELATED"/>
    <property type="match status" value="1"/>
</dbReference>
<dbReference type="InterPro" id="IPR001965">
    <property type="entry name" value="Znf_PHD"/>
</dbReference>
<feature type="domain" description="SET" evidence="18">
    <location>
        <begin position="2419"/>
        <end position="2535"/>
    </location>
</feature>
<dbReference type="SMART" id="SM00317">
    <property type="entry name" value="SET"/>
    <property type="match status" value="1"/>
</dbReference>
<evidence type="ECO:0000256" key="4">
    <source>
        <dbReference type="ARBA" id="ARBA00022603"/>
    </source>
</evidence>
<keyword evidence="12" id="KW-0805">Transcription regulation</keyword>
<feature type="region of interest" description="Disordered" evidence="16">
    <location>
        <begin position="1010"/>
        <end position="1063"/>
    </location>
</feature>
<dbReference type="PROSITE" id="PS51542">
    <property type="entry name" value="FYRN"/>
    <property type="match status" value="1"/>
</dbReference>
<keyword evidence="4" id="KW-0489">Methyltransferase</keyword>
<dbReference type="InterPro" id="IPR019787">
    <property type="entry name" value="Znf_PHD-finger"/>
</dbReference>
<dbReference type="Gene3D" id="3.30.160.360">
    <property type="match status" value="1"/>
</dbReference>
<dbReference type="GO" id="GO:0045944">
    <property type="term" value="P:positive regulation of transcription by RNA polymerase II"/>
    <property type="evidence" value="ECO:0007669"/>
    <property type="project" value="TreeGrafter"/>
</dbReference>
<dbReference type="SMART" id="SM00184">
    <property type="entry name" value="RING"/>
    <property type="match status" value="7"/>
</dbReference>
<feature type="domain" description="PHD-type" evidence="17">
    <location>
        <begin position="154"/>
        <end position="202"/>
    </location>
</feature>
<feature type="compositionally biased region" description="Polar residues" evidence="16">
    <location>
        <begin position="1046"/>
        <end position="1063"/>
    </location>
</feature>
<feature type="domain" description="PHD-type" evidence="17">
    <location>
        <begin position="235"/>
        <end position="293"/>
    </location>
</feature>
<reference evidence="21 22" key="1">
    <citation type="journal article" date="2023" name="BMC Biol.">
        <title>The compact genome of the sponge Oopsacas minuta (Hexactinellida) is lacking key metazoan core genes.</title>
        <authorList>
            <person name="Santini S."/>
            <person name="Schenkelaars Q."/>
            <person name="Jourda C."/>
            <person name="Duchesne M."/>
            <person name="Belahbib H."/>
            <person name="Rocher C."/>
            <person name="Selva M."/>
            <person name="Riesgo A."/>
            <person name="Vervoort M."/>
            <person name="Leys S.P."/>
            <person name="Kodjabachian L."/>
            <person name="Le Bivic A."/>
            <person name="Borchiellini C."/>
            <person name="Claverie J.M."/>
            <person name="Renard E."/>
        </authorList>
    </citation>
    <scope>NUCLEOTIDE SEQUENCE [LARGE SCALE GENOMIC DNA]</scope>
    <source>
        <strain evidence="21">SPO-2</strain>
    </source>
</reference>
<name>A0AAV7JB84_9METZ</name>
<dbReference type="SUPFAM" id="SSF57903">
    <property type="entry name" value="FYVE/PHD zinc finger"/>
    <property type="match status" value="6"/>
</dbReference>
<dbReference type="Pfam" id="PF13832">
    <property type="entry name" value="zf-HC5HC2H_2"/>
    <property type="match status" value="1"/>
</dbReference>
<dbReference type="Pfam" id="PF05965">
    <property type="entry name" value="FYRC"/>
    <property type="match status" value="1"/>
</dbReference>
<accession>A0AAV7JB84</accession>
<feature type="compositionally biased region" description="Low complexity" evidence="16">
    <location>
        <begin position="1858"/>
        <end position="1871"/>
    </location>
</feature>
<evidence type="ECO:0000313" key="21">
    <source>
        <dbReference type="EMBL" id="KAI6645988.1"/>
    </source>
</evidence>
<dbReference type="GO" id="GO:0042800">
    <property type="term" value="F:histone H3K4 methyltransferase activity"/>
    <property type="evidence" value="ECO:0007669"/>
    <property type="project" value="TreeGrafter"/>
</dbReference>
<feature type="region of interest" description="Disordered" evidence="16">
    <location>
        <begin position="1792"/>
        <end position="1894"/>
    </location>
</feature>
<feature type="compositionally biased region" description="Pro residues" evidence="16">
    <location>
        <begin position="1415"/>
        <end position="1426"/>
    </location>
</feature>
<feature type="compositionally biased region" description="Polar residues" evidence="16">
    <location>
        <begin position="1324"/>
        <end position="1339"/>
    </location>
</feature>
<feature type="compositionally biased region" description="Basic residues" evidence="16">
    <location>
        <begin position="848"/>
        <end position="858"/>
    </location>
</feature>
<feature type="compositionally biased region" description="Basic and acidic residues" evidence="16">
    <location>
        <begin position="1012"/>
        <end position="1031"/>
    </location>
</feature>
<keyword evidence="6" id="KW-0949">S-adenosyl-L-methionine</keyword>
<keyword evidence="11" id="KW-0156">Chromatin regulator</keyword>
<dbReference type="Pfam" id="PF23011">
    <property type="entry name" value="PHD-1st_NSD"/>
    <property type="match status" value="1"/>
</dbReference>
<keyword evidence="9 15" id="KW-0863">Zinc-finger</keyword>
<keyword evidence="5" id="KW-0808">Transferase</keyword>
<feature type="region of interest" description="Disordered" evidence="16">
    <location>
        <begin position="1278"/>
        <end position="1464"/>
    </location>
</feature>
<dbReference type="InterPro" id="IPR003616">
    <property type="entry name" value="Post-SET_dom"/>
</dbReference>
<keyword evidence="10" id="KW-0862">Zinc</keyword>
<feature type="region of interest" description="Disordered" evidence="16">
    <location>
        <begin position="837"/>
        <end position="869"/>
    </location>
</feature>
<evidence type="ECO:0000256" key="9">
    <source>
        <dbReference type="ARBA" id="ARBA00022771"/>
    </source>
</evidence>
<dbReference type="Pfam" id="PF13771">
    <property type="entry name" value="zf-HC5HC2H"/>
    <property type="match status" value="1"/>
</dbReference>
<evidence type="ECO:0000256" key="6">
    <source>
        <dbReference type="ARBA" id="ARBA00022691"/>
    </source>
</evidence>
<sequence length="2559" mass="288117">MKRDDESIEDNNRDHLQAHYHCATWSSGEMQIRGEDENTWNDKVLDAIATAATQSCEYCHQNGAGIRCSAPDCASYYHYPCALMQGVSMDFKCFQLFCPKHSELSQNCCLICNEKGNEDTKLLSCNKCGRYWHPYCLSVNDTTYLRAGWTCEACKICQKCNVREDANQLLVCSSCDKAIHLSCTGLVTMPSSEWRCEECRCCIDCNSKSAGNGPSCRWHGGYTICSRCNQLRSKGSYCFICQGAYKQVTDIPMIQCDYCQKWIHAKCDKINRQTYDMLGRPKSRYFCPECREAKGVNIFLASEEALKVSTPIPGDTTESADSVAVISDCTAGKTELEEIIMVPDTIVVLQEGSDLMSGTSDGVIGDSLLGVGSEMVVYEDDMDDKNLDKLDKNIELQTQEEFEANLKLNSGLTLFHKDSVSKRLKKREILESYTPGVCISKERRPLPSSRLNLKRITVRNKKKKNRLRNLLTSQLGLPKGALTNRFRNLFKEGKRKYYRGKQEFNGKAGLEIDHLPSFRPLIFPYMSRFLLYQKDLCACCGAGGQGKDSSLLVCAQCANSYHDYCLKTKVPSSRLRHGWRCPKCASCEGCGLATDEACLLMCDQCDILYHTYCLKPPLRSVPKGPWKCSWCVKCTQCASDSPGINGTWQKDFTLCAPCGSRSSCHICSVNYLDGDLIMKCSLCKRWSHGSCDGFNCKSDIQKMVQKKYYCSLCRHQIREKGLKNLLPYKQYIGHKKESNPFKKLRKIRRGELALDPNPSSQNSSFIDTGPADLSSSIDQTVIEDMNLLSSMNKNYASGITLEHNPTATIIQQPRDILKSLDAPRKLKMPAGLIAKKKSLKAMREESRKQRKQERRMKVRSTTEEDDNELDSFDKNILPHLTRYQKACLRWVMDEERGTLATKAPVLYANMSFTDLKDKYPAIYSAGWMDRARAVNNLWKKLPMTERQQYIDKAKLNREKLESEGVYQKRNPPRIIRLYAVKAFKLNQMTDQPQGLKRDFSTRRPRRTVAELQKAREEEDKVKKEIGLEDNKPRRKGRRIITGKKSSCFSSKNRNGLHTPQSSFSYHGDMHPDLMFCSPLPDEKSPLPDHHFPYVHQPFQPLLHGTKGSGDPKSHHSTISASDNSLSKLSQSVLPYSTNSPNSHRTDQSLVSPNCSSSQPFNVSLPSSLEITPHSHTTSQSPHEFPETKPFKSSNSLYPQTTGSSRHILQNYSQQGYKSGSYPHSVPIQSYPHSPFHHNLGSNSMHCYQNPHGYNYHNMHVNTPPYQGPMPYYYPHPHDPKYRAYSEQKPPMSSPHVAPRPQSSNTQIPDKPDLCLDFNLPPDTPRSSCSATDNTQTNGMVASDNRPHTSEQSEVVSLPSTPLIDNADKSATNTELPSSSSLPANSPTPDQMRAHSKPPLQPHTPLHSKYKHDMTPPYPTPKYPSPWGPSVYTDPVTPGDEFKKPLTPSEAATRSGGSRKKGNIGMSTEFPGYYGYNQQDSMPMGYHPPYYHPQDMHYPSTPSSPFNMQPLNQYPHDPTQHAKYKHNRRLSNPLEYSPTCPNRSTPKQLHRQGPHPFNPSPQPQVTPPDPSRQSPYPSFTHPSLSSQPSPLPNSPTSSKSLSEIPPFPKPNQKFSTVVLPSPSLERATTVHCVKTRDHPDLMEHLERIATSCNKRELNYFDCLELTNMTAEHTHMIDSLSTDTKTRYSLYEELNSILEVRRSSILRRYSTKPVRLKKQYLTKVLVEPVVPLEILIPSLSFLWSSPDRIPSNSADFYNSFPSFNSNSDISTNPLLNVCTISTPISREDNLSEMISSDTSVQNKSDSLGNITAPDATSTPLTTQNSATNSSLMHTLPTNSSGEEPLPLLATSSSAKHDSSLSDLNLSDCSSNASDPEDISSLTDPTPSRKRQISLELDSVESKKLRSSPLVSDNNSSMSLLDLGAGAGESASFSDQFQSLVQEMYGESTQFTLDKNAVSGIDIPLSLDQAIKEEMDSDKQESEQPNTALLFKKKPRQTRATKWAVWTPDFYKAFLKSAASRKCRRHKLMPQLLSTRTVNQDPNDERACVLCTEVSDRDSKEQGRLVTSGIDEWIHAGCAIWSDGVYASKDGLLENVTQTIEKCSNNTCAHCNKPKASIICFSCTKYYHLPCASLAGCHFYSDKSVECPEHYTASDGQVTNFFTSSYFYIQYCDATMLDSVSASEGKLMLRVGNVIFLKIGQLCPKVKGTYTDDCIYPVGYVCSRFYWSVNDPFQLSQYWCSITLEESLPLFSVYTIDRTQDPPRKLCIADKSIMVVWEKIIDPIQSLRAAHGQIAINKKAMKPEDFFGLSEPTIVKMIESLPGIEQMVGYNCKYPVRRPTHSLPIPYNPSGSARTELVPRAPLYRRHLIHRVASPTEVSTPVPTLLPQNKDTSKELVSTPVHITPTLSKNAQYRKLRTEWKINVRLAKSNIQGLGLFARRDIDKDQIVIEYIGEMIKNELADVREQAYNRQNRGCYMFRVDTFSVVDATRKGGFARYINHSCEPNCTAEIVNIEGKKKILIISQQKIILGEELTYDYKFEYEDTAYKIPCLCGSASCRKWMN</sequence>
<evidence type="ECO:0000259" key="17">
    <source>
        <dbReference type="PROSITE" id="PS50016"/>
    </source>
</evidence>
<dbReference type="SMART" id="SM00508">
    <property type="entry name" value="PostSET"/>
    <property type="match status" value="1"/>
</dbReference>
<keyword evidence="14" id="KW-0539">Nucleus</keyword>
<organism evidence="21 22">
    <name type="scientific">Oopsacas minuta</name>
    <dbReference type="NCBI Taxonomy" id="111878"/>
    <lineage>
        <taxon>Eukaryota</taxon>
        <taxon>Metazoa</taxon>
        <taxon>Porifera</taxon>
        <taxon>Hexactinellida</taxon>
        <taxon>Hexasterophora</taxon>
        <taxon>Lyssacinosida</taxon>
        <taxon>Leucopsacidae</taxon>
        <taxon>Oopsacas</taxon>
    </lineage>
</organism>
<feature type="compositionally biased region" description="Polar residues" evidence="16">
    <location>
        <begin position="1116"/>
        <end position="1181"/>
    </location>
</feature>
<dbReference type="Pfam" id="PF05964">
    <property type="entry name" value="FYRN"/>
    <property type="match status" value="1"/>
</dbReference>
<feature type="compositionally biased region" description="Low complexity" evidence="16">
    <location>
        <begin position="1581"/>
        <end position="1601"/>
    </location>
</feature>
<feature type="compositionally biased region" description="Polar residues" evidence="16">
    <location>
        <begin position="1792"/>
        <end position="1839"/>
    </location>
</feature>
<dbReference type="Proteomes" id="UP001165289">
    <property type="component" value="Unassembled WGS sequence"/>
</dbReference>
<evidence type="ECO:0000256" key="7">
    <source>
        <dbReference type="ARBA" id="ARBA00022723"/>
    </source>
</evidence>
<dbReference type="PROSITE" id="PS50280">
    <property type="entry name" value="SET"/>
    <property type="match status" value="1"/>
</dbReference>
<dbReference type="EMBL" id="JAKMXF010000365">
    <property type="protein sequence ID" value="KAI6645988.1"/>
    <property type="molecule type" value="Genomic_DNA"/>
</dbReference>
<evidence type="ECO:0000256" key="12">
    <source>
        <dbReference type="ARBA" id="ARBA00023015"/>
    </source>
</evidence>
<dbReference type="CDD" id="cd15517">
    <property type="entry name" value="PHD_TCF19_like"/>
    <property type="match status" value="1"/>
</dbReference>
<dbReference type="GO" id="GO:0003713">
    <property type="term" value="F:transcription coactivator activity"/>
    <property type="evidence" value="ECO:0007669"/>
    <property type="project" value="TreeGrafter"/>
</dbReference>
<evidence type="ECO:0000256" key="3">
    <source>
        <dbReference type="ARBA" id="ARBA00022553"/>
    </source>
</evidence>
<comment type="caution">
    <text evidence="21">The sequence shown here is derived from an EMBL/GenBank/DDBJ whole genome shotgun (WGS) entry which is preliminary data.</text>
</comment>
<feature type="domain" description="PHD-type" evidence="17">
    <location>
        <begin position="534"/>
        <end position="587"/>
    </location>
</feature>
<dbReference type="Gene3D" id="2.170.270.10">
    <property type="entry name" value="SET domain"/>
    <property type="match status" value="1"/>
</dbReference>
<dbReference type="Pfam" id="PF00628">
    <property type="entry name" value="PHD"/>
    <property type="match status" value="4"/>
</dbReference>
<dbReference type="InterPro" id="IPR001841">
    <property type="entry name" value="Znf_RING"/>
</dbReference>
<feature type="domain" description="Post-SET" evidence="19">
    <location>
        <begin position="2543"/>
        <end position="2559"/>
    </location>
</feature>
<feature type="region of interest" description="Disordered" evidence="16">
    <location>
        <begin position="1097"/>
        <end position="1192"/>
    </location>
</feature>
<dbReference type="InterPro" id="IPR036910">
    <property type="entry name" value="HMG_box_dom_sf"/>
</dbReference>
<dbReference type="Gene3D" id="1.10.30.10">
    <property type="entry name" value="High mobility group box domain"/>
    <property type="match status" value="1"/>
</dbReference>
<evidence type="ECO:0000256" key="8">
    <source>
        <dbReference type="ARBA" id="ARBA00022737"/>
    </source>
</evidence>
<dbReference type="InterPro" id="IPR059153">
    <property type="entry name" value="NSD_PHD-1st"/>
</dbReference>
<keyword evidence="22" id="KW-1185">Reference proteome</keyword>
<feature type="domain" description="PHD-type" evidence="17">
    <location>
        <begin position="106"/>
        <end position="157"/>
    </location>
</feature>
<dbReference type="InterPro" id="IPR013083">
    <property type="entry name" value="Znf_RING/FYVE/PHD"/>
</dbReference>
<evidence type="ECO:0000256" key="13">
    <source>
        <dbReference type="ARBA" id="ARBA00023163"/>
    </source>
</evidence>
<keyword evidence="3" id="KW-0597">Phosphoprotein</keyword>
<feature type="domain" description="PHD-type" evidence="17">
    <location>
        <begin position="661"/>
        <end position="716"/>
    </location>
</feature>